<dbReference type="CDD" id="cd13891">
    <property type="entry name" value="CuRO_3_CotA_like"/>
    <property type="match status" value="1"/>
</dbReference>
<evidence type="ECO:0000256" key="1">
    <source>
        <dbReference type="ARBA" id="ARBA00010609"/>
    </source>
</evidence>
<dbReference type="EMBL" id="WMEQ01000001">
    <property type="protein sequence ID" value="MYL32029.1"/>
    <property type="molecule type" value="Genomic_DNA"/>
</dbReference>
<evidence type="ECO:0000313" key="3">
    <source>
        <dbReference type="EMBL" id="MYL32029.1"/>
    </source>
</evidence>
<dbReference type="AlphaFoldDB" id="A0A6I5A2H4"/>
<dbReference type="CDD" id="cd13844">
    <property type="entry name" value="CuRO_1_BOD_CotA_like"/>
    <property type="match status" value="1"/>
</dbReference>
<dbReference type="PANTHER" id="PTHR48267">
    <property type="entry name" value="CUPREDOXIN SUPERFAMILY PROTEIN"/>
    <property type="match status" value="1"/>
</dbReference>
<dbReference type="Pfam" id="PF07731">
    <property type="entry name" value="Cu-oxidase_2"/>
    <property type="match status" value="1"/>
</dbReference>
<gene>
    <name evidence="3" type="ORF">GLW05_00220</name>
</gene>
<dbReference type="CDD" id="cd13868">
    <property type="entry name" value="CuRO_2_CotA_like"/>
    <property type="match status" value="1"/>
</dbReference>
<comment type="caution">
    <text evidence="3">The sequence shown here is derived from an EMBL/GenBank/DDBJ whole genome shotgun (WGS) entry which is preliminary data.</text>
</comment>
<dbReference type="InterPro" id="IPR008972">
    <property type="entry name" value="Cupredoxin"/>
</dbReference>
<evidence type="ECO:0000259" key="2">
    <source>
        <dbReference type="Pfam" id="PF07731"/>
    </source>
</evidence>
<dbReference type="FunFam" id="2.60.40.420:FF:000087">
    <property type="entry name" value="Spore coat protein A"/>
    <property type="match status" value="1"/>
</dbReference>
<dbReference type="Proteomes" id="UP000468638">
    <property type="component" value="Unassembled WGS sequence"/>
</dbReference>
<dbReference type="SUPFAM" id="SSF49503">
    <property type="entry name" value="Cupredoxins"/>
    <property type="match status" value="3"/>
</dbReference>
<name>A0A6I5A2H4_9BACI</name>
<feature type="domain" description="Plastocyanin-like" evidence="2">
    <location>
        <begin position="375"/>
        <end position="509"/>
    </location>
</feature>
<dbReference type="InterPro" id="IPR045087">
    <property type="entry name" value="Cu-oxidase_fam"/>
</dbReference>
<accession>A0A6I5A2H4</accession>
<dbReference type="PANTHER" id="PTHR48267:SF1">
    <property type="entry name" value="BILIRUBIN OXIDASE"/>
    <property type="match status" value="1"/>
</dbReference>
<protein>
    <submittedName>
        <fullName evidence="3">Multicopper oxidase domain-containing protein</fullName>
    </submittedName>
</protein>
<dbReference type="GO" id="GO:0005507">
    <property type="term" value="F:copper ion binding"/>
    <property type="evidence" value="ECO:0007669"/>
    <property type="project" value="InterPro"/>
</dbReference>
<evidence type="ECO:0000313" key="4">
    <source>
        <dbReference type="Proteomes" id="UP000468638"/>
    </source>
</evidence>
<dbReference type="Gene3D" id="2.60.40.420">
    <property type="entry name" value="Cupredoxins - blue copper proteins"/>
    <property type="match status" value="3"/>
</dbReference>
<dbReference type="RefSeq" id="WP_160847354.1">
    <property type="nucleotide sequence ID" value="NZ_WMEQ01000001.1"/>
</dbReference>
<dbReference type="OrthoDB" id="9757546at2"/>
<organism evidence="3 4">
    <name type="scientific">Pontibacillus yanchengensis</name>
    <dbReference type="NCBI Taxonomy" id="462910"/>
    <lineage>
        <taxon>Bacteria</taxon>
        <taxon>Bacillati</taxon>
        <taxon>Bacillota</taxon>
        <taxon>Bacilli</taxon>
        <taxon>Bacillales</taxon>
        <taxon>Bacillaceae</taxon>
        <taxon>Pontibacillus</taxon>
    </lineage>
</organism>
<sequence>MKLRKFVDPLPIPSTLKPNTILNGVPYYEVTMLQCVQQLHRDLSPTTIWGYNGMYPGPTIEAFSHHLTRVCWKNQLPRKHFLPVDKTVHGAEPSNPEVRTVVHLHGGATPDYSDGYPEAWFTNNFQEVGPYFTTKIYDYPNLQPSTALWYHDHAVGITRLNIYAGLSGFYFIRDTQEQMLNLPKGNYEVPLMVQDRSFNTNGSLYYPCEPEIPVEGVCPSVIPEFFGDTILVNGKVWPYLDIEPRRYRFRLLNASNSRFYNFSLSSNQFFYQIGSDQGLLKQPVMLKEILLGPAERADVIVDFSMQYGDTIILQNSAPAPFPDGDVPEPETTGSILQFRINRPLCSLDTSTIPYYLTHMPILSEDLASKTRQLSLDMTQDAYGREINLLNNKRWAEPITECPKLGTYELWSFLNTTDDAHPIHIHLVRFQVLDRQPYDVDLYQQTGNISTTGPKITPPLNERGWKDTVIANPGEITRVIFAVGPFTGLYVWHCHILEHEDHEMMLPYIVIR</sequence>
<proteinExistence type="inferred from homology"/>
<comment type="similarity">
    <text evidence="1">Belongs to the multicopper oxidase family.</text>
</comment>
<dbReference type="InterPro" id="IPR011706">
    <property type="entry name" value="Cu-oxidase_C"/>
</dbReference>
<reference evidence="3 4" key="1">
    <citation type="submission" date="2019-11" db="EMBL/GenBank/DDBJ databases">
        <title>Genome sequences of 17 halophilic strains isolated from different environments.</title>
        <authorList>
            <person name="Furrow R.E."/>
        </authorList>
    </citation>
    <scope>NUCLEOTIDE SEQUENCE [LARGE SCALE GENOMIC DNA]</scope>
    <source>
        <strain evidence="3 4">22514_16_FS</strain>
    </source>
</reference>
<dbReference type="GO" id="GO:0016491">
    <property type="term" value="F:oxidoreductase activity"/>
    <property type="evidence" value="ECO:0007669"/>
    <property type="project" value="InterPro"/>
</dbReference>